<sequence length="302" mass="33795">MRPDYFIERKKLKQKITYFKIASVILIALMLSLGKSMLSDKKSFNSIPFLRPSAYIGAVYIDGVIMEDKDREKILEEIAENNKVKALIVHINSGGGSVAGSEQLYKALREISKHKPVVAMLDGIAASGGYMTALGADYIFARPATLTGSIGVIGQNFEVTELAKKWGVQFNTLKSSPLKAVPNWFEKLTPEGEKANMAVINDMYDYFVNMVIERRQIPKEEVLKIADGRIYTGRQAQAMKLVDKVGFKDDALKWLQEEKKIDPKLKVIELDLETTNFIIKALNSQIKAFISAVFHSFSGLFS</sequence>
<dbReference type="InterPro" id="IPR004635">
    <property type="entry name" value="Pept_S49_SppA"/>
</dbReference>
<evidence type="ECO:0000259" key="6">
    <source>
        <dbReference type="Pfam" id="PF01343"/>
    </source>
</evidence>
<evidence type="ECO:0000256" key="1">
    <source>
        <dbReference type="ARBA" id="ARBA00008683"/>
    </source>
</evidence>
<dbReference type="SUPFAM" id="SSF52096">
    <property type="entry name" value="ClpP/crotonase"/>
    <property type="match status" value="1"/>
</dbReference>
<dbReference type="Gene3D" id="3.90.226.10">
    <property type="entry name" value="2-enoyl-CoA Hydratase, Chain A, domain 1"/>
    <property type="match status" value="2"/>
</dbReference>
<dbReference type="OrthoDB" id="9764363at2"/>
<evidence type="ECO:0000256" key="5">
    <source>
        <dbReference type="SAM" id="Phobius"/>
    </source>
</evidence>
<organism evidence="7 8">
    <name type="scientific">Candidatus Phycorickettsia trachydisci</name>
    <dbReference type="NCBI Taxonomy" id="2115978"/>
    <lineage>
        <taxon>Bacteria</taxon>
        <taxon>Pseudomonadati</taxon>
        <taxon>Pseudomonadota</taxon>
        <taxon>Alphaproteobacteria</taxon>
        <taxon>Rickettsiales</taxon>
        <taxon>Rickettsiaceae</taxon>
        <taxon>Candidatus Phycorickettsia</taxon>
    </lineage>
</organism>
<evidence type="ECO:0000313" key="7">
    <source>
        <dbReference type="EMBL" id="AVP87382.1"/>
    </source>
</evidence>
<comment type="similarity">
    <text evidence="1">Belongs to the peptidase S49 family.</text>
</comment>
<dbReference type="NCBIfam" id="TIGR00706">
    <property type="entry name" value="SppA_dom"/>
    <property type="match status" value="1"/>
</dbReference>
<dbReference type="CDD" id="cd07023">
    <property type="entry name" value="S49_Sppa_N_C"/>
    <property type="match status" value="1"/>
</dbReference>
<evidence type="ECO:0000256" key="3">
    <source>
        <dbReference type="ARBA" id="ARBA00022801"/>
    </source>
</evidence>
<protein>
    <submittedName>
        <fullName evidence="7">Signal peptide peptidase SppA</fullName>
    </submittedName>
</protein>
<dbReference type="Proteomes" id="UP000241762">
    <property type="component" value="Chromosome"/>
</dbReference>
<keyword evidence="5" id="KW-0812">Transmembrane</keyword>
<dbReference type="PANTHER" id="PTHR42987">
    <property type="entry name" value="PEPTIDASE S49"/>
    <property type="match status" value="1"/>
</dbReference>
<feature type="transmembrane region" description="Helical" evidence="5">
    <location>
        <begin position="21"/>
        <end position="38"/>
    </location>
</feature>
<dbReference type="PANTHER" id="PTHR42987:SF6">
    <property type="entry name" value="PROTEINASE IV"/>
    <property type="match status" value="1"/>
</dbReference>
<reference evidence="7 8" key="1">
    <citation type="submission" date="2018-03" db="EMBL/GenBank/DDBJ databases">
        <title>A gene transfer event suggests a long-term partnership between eustigmatophyte algae and a novel lineage of endosymbiotic bacteria.</title>
        <authorList>
            <person name="Yurchenko T."/>
            <person name="Sevcikova T."/>
            <person name="Pribyl P."/>
            <person name="El Karkouri K."/>
            <person name="Klimes V."/>
            <person name="Amaral R."/>
            <person name="Zbrankova V."/>
            <person name="Kim E."/>
            <person name="Raoult D."/>
            <person name="Santos L.M.A."/>
            <person name="Elias M."/>
        </authorList>
    </citation>
    <scope>NUCLEOTIDE SEQUENCE [LARGE SCALE GENOMIC DNA]</scope>
    <source>
        <strain evidence="7">CCALA 838</strain>
    </source>
</reference>
<dbReference type="GO" id="GO:0006508">
    <property type="term" value="P:proteolysis"/>
    <property type="evidence" value="ECO:0007669"/>
    <property type="project" value="UniProtKB-KW"/>
</dbReference>
<keyword evidence="4" id="KW-0720">Serine protease</keyword>
<feature type="domain" description="Peptidase S49" evidence="6">
    <location>
        <begin position="112"/>
        <end position="261"/>
    </location>
</feature>
<keyword evidence="8" id="KW-1185">Reference proteome</keyword>
<dbReference type="GO" id="GO:0008236">
    <property type="term" value="F:serine-type peptidase activity"/>
    <property type="evidence" value="ECO:0007669"/>
    <property type="project" value="UniProtKB-KW"/>
</dbReference>
<evidence type="ECO:0000256" key="4">
    <source>
        <dbReference type="ARBA" id="ARBA00022825"/>
    </source>
</evidence>
<accession>A0A2P1P7Z0</accession>
<dbReference type="InterPro" id="IPR047272">
    <property type="entry name" value="S49_SppA_C"/>
</dbReference>
<evidence type="ECO:0000313" key="8">
    <source>
        <dbReference type="Proteomes" id="UP000241762"/>
    </source>
</evidence>
<keyword evidence="5" id="KW-0472">Membrane</keyword>
<dbReference type="EMBL" id="CP027845">
    <property type="protein sequence ID" value="AVP87382.1"/>
    <property type="molecule type" value="Genomic_DNA"/>
</dbReference>
<dbReference type="InterPro" id="IPR002142">
    <property type="entry name" value="Peptidase_S49"/>
</dbReference>
<dbReference type="InterPro" id="IPR029045">
    <property type="entry name" value="ClpP/crotonase-like_dom_sf"/>
</dbReference>
<dbReference type="Pfam" id="PF01343">
    <property type="entry name" value="Peptidase_S49"/>
    <property type="match status" value="1"/>
</dbReference>
<dbReference type="AlphaFoldDB" id="A0A2P1P7Z0"/>
<dbReference type="KEGG" id="ptc:phytr_4320"/>
<dbReference type="RefSeq" id="WP_106874247.1">
    <property type="nucleotide sequence ID" value="NZ_CP027845.1"/>
</dbReference>
<keyword evidence="5" id="KW-1133">Transmembrane helix</keyword>
<keyword evidence="2" id="KW-0645">Protease</keyword>
<keyword evidence="3" id="KW-0378">Hydrolase</keyword>
<name>A0A2P1P7Z0_9RICK</name>
<proteinExistence type="inferred from homology"/>
<gene>
    <name evidence="7" type="ORF">phytr_4320</name>
</gene>
<evidence type="ECO:0000256" key="2">
    <source>
        <dbReference type="ARBA" id="ARBA00022670"/>
    </source>
</evidence>